<keyword evidence="2" id="KW-1185">Reference proteome</keyword>
<reference evidence="1 2" key="1">
    <citation type="submission" date="2018-06" db="EMBL/GenBank/DDBJ databases">
        <title>Lujinxingia sediminis gen. nov. sp. nov., a new facultative anaerobic member of the class Deltaproteobacteria, and proposal of Lujinxingaceae fam. nov.</title>
        <authorList>
            <person name="Guo L.-Y."/>
            <person name="Li C.-M."/>
            <person name="Wang S."/>
            <person name="Du Z.-J."/>
        </authorList>
    </citation>
    <scope>NUCLEOTIDE SEQUENCE [LARGE SCALE GENOMIC DNA]</scope>
    <source>
        <strain evidence="1 2">FA350</strain>
    </source>
</reference>
<dbReference type="OrthoDB" id="3528265at2"/>
<dbReference type="SUPFAM" id="SSF48371">
    <property type="entry name" value="ARM repeat"/>
    <property type="match status" value="1"/>
</dbReference>
<sequence>MVDYTKAEMLTRRLESSPQRFFESGAWSALLEQYFNGYPVETLRPWLASDDYYVRKSALCIASELGIEAALLVEDILPVFASTDPELVYYALDIAIIGSHLCPEALVEIAHTMDSENEFLRRRAMVLLSTKRPKYLVPALEALQAHEPDGEHAKGLLSLVNASQLSVETARSFILSARPLLRRYGALIAVHKEESRSGLLKLLEASDDGDLRYFANNVRLDGRCGN</sequence>
<gene>
    <name evidence="1" type="ORF">DN745_08845</name>
</gene>
<dbReference type="Proteomes" id="UP000249799">
    <property type="component" value="Chromosome"/>
</dbReference>
<dbReference type="RefSeq" id="WP_111334056.1">
    <property type="nucleotide sequence ID" value="NZ_CP030032.1"/>
</dbReference>
<name>A0A2Z4FL58_9DELT</name>
<accession>A0A2Z4FL58</accession>
<dbReference type="InterPro" id="IPR016024">
    <property type="entry name" value="ARM-type_fold"/>
</dbReference>
<evidence type="ECO:0000313" key="2">
    <source>
        <dbReference type="Proteomes" id="UP000249799"/>
    </source>
</evidence>
<dbReference type="KEGG" id="bsed:DN745_08845"/>
<dbReference type="InterPro" id="IPR011989">
    <property type="entry name" value="ARM-like"/>
</dbReference>
<dbReference type="Gene3D" id="1.25.10.10">
    <property type="entry name" value="Leucine-rich Repeat Variant"/>
    <property type="match status" value="1"/>
</dbReference>
<proteinExistence type="predicted"/>
<dbReference type="AlphaFoldDB" id="A0A2Z4FL58"/>
<protein>
    <submittedName>
        <fullName evidence="1">Uncharacterized protein</fullName>
    </submittedName>
</protein>
<dbReference type="EMBL" id="CP030032">
    <property type="protein sequence ID" value="AWV89438.1"/>
    <property type="molecule type" value="Genomic_DNA"/>
</dbReference>
<organism evidence="1 2">
    <name type="scientific">Bradymonas sediminis</name>
    <dbReference type="NCBI Taxonomy" id="1548548"/>
    <lineage>
        <taxon>Bacteria</taxon>
        <taxon>Deltaproteobacteria</taxon>
        <taxon>Bradymonadales</taxon>
        <taxon>Bradymonadaceae</taxon>
        <taxon>Bradymonas</taxon>
    </lineage>
</organism>
<evidence type="ECO:0000313" key="1">
    <source>
        <dbReference type="EMBL" id="AWV89438.1"/>
    </source>
</evidence>